<dbReference type="GO" id="GO:0030151">
    <property type="term" value="F:molybdenum ion binding"/>
    <property type="evidence" value="ECO:0007669"/>
    <property type="project" value="InterPro"/>
</dbReference>
<comment type="function">
    <text evidence="13">Catalyzes the oxidation of sulfite to sulfate, the terminal reaction in the oxidative degradation of sulfur-containing amino acids.</text>
</comment>
<dbReference type="PROSITE" id="PS50255">
    <property type="entry name" value="CYTOCHROME_B5_2"/>
    <property type="match status" value="1"/>
</dbReference>
<dbReference type="EMBL" id="OY660865">
    <property type="protein sequence ID" value="CAJ1051759.1"/>
    <property type="molecule type" value="Genomic_DNA"/>
</dbReference>
<evidence type="ECO:0000259" key="16">
    <source>
        <dbReference type="PROSITE" id="PS50255"/>
    </source>
</evidence>
<keyword evidence="10" id="KW-0560">Oxidoreductase</keyword>
<accession>A0AAV1ESU4</accession>
<dbReference type="Gene3D" id="2.60.40.650">
    <property type="match status" value="1"/>
</dbReference>
<keyword evidence="12" id="KW-0496">Mitochondrion</keyword>
<comment type="cofactor">
    <cofactor evidence="1">
        <name>Mo-molybdopterin</name>
        <dbReference type="ChEBI" id="CHEBI:71302"/>
    </cofactor>
</comment>
<evidence type="ECO:0000256" key="8">
    <source>
        <dbReference type="ARBA" id="ARBA00022617"/>
    </source>
</evidence>
<dbReference type="GO" id="GO:0007399">
    <property type="term" value="P:nervous system development"/>
    <property type="evidence" value="ECO:0007669"/>
    <property type="project" value="UniProtKB-ARBA"/>
</dbReference>
<evidence type="ECO:0000256" key="7">
    <source>
        <dbReference type="ARBA" id="ARBA00022505"/>
    </source>
</evidence>
<evidence type="ECO:0000256" key="11">
    <source>
        <dbReference type="ARBA" id="ARBA00023004"/>
    </source>
</evidence>
<name>A0AAV1ESU4_XYRNO</name>
<dbReference type="GO" id="GO:0020037">
    <property type="term" value="F:heme binding"/>
    <property type="evidence" value="ECO:0007669"/>
    <property type="project" value="InterPro"/>
</dbReference>
<dbReference type="Gene3D" id="3.90.420.10">
    <property type="entry name" value="Oxidoreductase, molybdopterin-binding domain"/>
    <property type="match status" value="1"/>
</dbReference>
<dbReference type="InterPro" id="IPR018506">
    <property type="entry name" value="Cyt_B5_heme-BS"/>
</dbReference>
<dbReference type="InterPro" id="IPR014756">
    <property type="entry name" value="Ig_E-set"/>
</dbReference>
<gene>
    <name evidence="17" type="ORF">XNOV1_A035093</name>
</gene>
<feature type="domain" description="Cytochrome b5 heme-binding" evidence="16">
    <location>
        <begin position="95"/>
        <end position="173"/>
    </location>
</feature>
<dbReference type="FunFam" id="3.90.420.10:FF:000002">
    <property type="entry name" value="sulfite oxidase, mitochondrial"/>
    <property type="match status" value="1"/>
</dbReference>
<evidence type="ECO:0000313" key="17">
    <source>
        <dbReference type="EMBL" id="CAJ1051759.1"/>
    </source>
</evidence>
<dbReference type="InterPro" id="IPR005066">
    <property type="entry name" value="MoCF_OxRdtse_dimer"/>
</dbReference>
<proteinExistence type="predicted"/>
<evidence type="ECO:0000256" key="14">
    <source>
        <dbReference type="ARBA" id="ARBA00049078"/>
    </source>
</evidence>
<dbReference type="SMART" id="SM01117">
    <property type="entry name" value="Cyt-b5"/>
    <property type="match status" value="1"/>
</dbReference>
<dbReference type="Pfam" id="PF00174">
    <property type="entry name" value="Oxidored_molyb"/>
    <property type="match status" value="1"/>
</dbReference>
<dbReference type="Pfam" id="PF00173">
    <property type="entry name" value="Cyt-b5"/>
    <property type="match status" value="1"/>
</dbReference>
<reference evidence="17" key="1">
    <citation type="submission" date="2023-08" db="EMBL/GenBank/DDBJ databases">
        <authorList>
            <person name="Alioto T."/>
            <person name="Alioto T."/>
            <person name="Gomez Garrido J."/>
        </authorList>
    </citation>
    <scope>NUCLEOTIDE SEQUENCE</scope>
</reference>
<dbReference type="SUPFAM" id="SSF55856">
    <property type="entry name" value="Cytochrome b5-like heme/steroid binding domain"/>
    <property type="match status" value="1"/>
</dbReference>
<evidence type="ECO:0000256" key="3">
    <source>
        <dbReference type="ARBA" id="ARBA00004569"/>
    </source>
</evidence>
<evidence type="ECO:0000256" key="13">
    <source>
        <dbReference type="ARBA" id="ARBA00033734"/>
    </source>
</evidence>
<dbReference type="PROSITE" id="PS00191">
    <property type="entry name" value="CYTOCHROME_B5_1"/>
    <property type="match status" value="1"/>
</dbReference>
<keyword evidence="7" id="KW-0500">Molybdenum</keyword>
<dbReference type="GO" id="GO:0008482">
    <property type="term" value="F:sulfite oxidase activity"/>
    <property type="evidence" value="ECO:0007669"/>
    <property type="project" value="UniProtKB-EC"/>
</dbReference>
<keyword evidence="8" id="KW-0349">Heme</keyword>
<dbReference type="FunFam" id="2.60.40.650:FF:000002">
    <property type="entry name" value="sulfite oxidase"/>
    <property type="match status" value="1"/>
</dbReference>
<keyword evidence="18" id="KW-1185">Reference proteome</keyword>
<comment type="subcellular location">
    <subcellularLocation>
        <location evidence="3">Mitochondrion intermembrane space</location>
    </subcellularLocation>
</comment>
<dbReference type="SUPFAM" id="SSF56524">
    <property type="entry name" value="Oxidoreductase molybdopterin-binding domain"/>
    <property type="match status" value="1"/>
</dbReference>
<evidence type="ECO:0000256" key="12">
    <source>
        <dbReference type="ARBA" id="ARBA00023128"/>
    </source>
</evidence>
<dbReference type="GO" id="GO:0006790">
    <property type="term" value="P:sulfur compound metabolic process"/>
    <property type="evidence" value="ECO:0007669"/>
    <property type="project" value="TreeGrafter"/>
</dbReference>
<evidence type="ECO:0000256" key="10">
    <source>
        <dbReference type="ARBA" id="ARBA00023002"/>
    </source>
</evidence>
<comment type="cofactor">
    <cofactor evidence="2">
        <name>heme b</name>
        <dbReference type="ChEBI" id="CHEBI:60344"/>
    </cofactor>
</comment>
<dbReference type="Pfam" id="PF03404">
    <property type="entry name" value="Mo-co_dimer"/>
    <property type="match status" value="1"/>
</dbReference>
<dbReference type="AlphaFoldDB" id="A0AAV1ESU4"/>
<keyword evidence="11" id="KW-0408">Iron</keyword>
<dbReference type="InterPro" id="IPR001199">
    <property type="entry name" value="Cyt_B5-like_heme/steroid-bd"/>
</dbReference>
<dbReference type="PANTHER" id="PTHR19372">
    <property type="entry name" value="SULFITE REDUCTASE"/>
    <property type="match status" value="1"/>
</dbReference>
<evidence type="ECO:0000256" key="6">
    <source>
        <dbReference type="ARBA" id="ARBA00012505"/>
    </source>
</evidence>
<evidence type="ECO:0000256" key="4">
    <source>
        <dbReference type="ARBA" id="ARBA00004678"/>
    </source>
</evidence>
<evidence type="ECO:0000256" key="9">
    <source>
        <dbReference type="ARBA" id="ARBA00022723"/>
    </source>
</evidence>
<dbReference type="PRINTS" id="PR00363">
    <property type="entry name" value="CYTOCHROMEB5"/>
</dbReference>
<evidence type="ECO:0000313" key="18">
    <source>
        <dbReference type="Proteomes" id="UP001178508"/>
    </source>
</evidence>
<evidence type="ECO:0000256" key="1">
    <source>
        <dbReference type="ARBA" id="ARBA00001924"/>
    </source>
</evidence>
<dbReference type="GO" id="GO:0005758">
    <property type="term" value="C:mitochondrial intermembrane space"/>
    <property type="evidence" value="ECO:0007669"/>
    <property type="project" value="UniProtKB-SubCell"/>
</dbReference>
<evidence type="ECO:0000256" key="2">
    <source>
        <dbReference type="ARBA" id="ARBA00001970"/>
    </source>
</evidence>
<sequence>MLLLRCCHSLTRFSPLNTKRYQLAPVIASCAIRLWSSYSSEDQKSHHHAHRLRWRHAVAGLLAGTGAVLAYGLHHHQAEQSGSNEVQTIGKTSALPIYTQEEVTSHRSIEDGVWVTYKGGVYDITEFVAMHPGGDRIMLAAGGALEPFWSLYAVHNQEHVLEILSEYKVGELSLEDQKKQQKVKSSDPFSTDPQRHPILRINSLKPFNAEPPPEILSDSYITPSAIFFKRNHLPVPQVDPDSYQLQVEGLPKGTLTLSLKDLKTRFPKHTITATLQCAGNRRSEMNKVKQVKGLNWGIAAISNATWSGARLRDVLIAAGYSKDEAKWARHVQFEGLDKDVTGTTYGASIPLNKAVSEEGDVLLAYEMNGEELPADHGFPVRAVVPGTVGARNVKWLGKIVVSAEESSSHWQQNDYKGFSPGTDWDSVDFKSAPAIQELPIQSAITTPADGATVDRSAEEVTVKGYAWSGGGREVVRVDVSVDGGKTWQVAQLRSGDKERAPEPSPPPGQAWAWKLWEVTAALPAEAEELEIVCKAVDNSYNMQPDSVPPIWNLRGVLSNAWHRVKVKIREDESEE</sequence>
<dbReference type="CDD" id="cd02111">
    <property type="entry name" value="eukary_SO_Moco"/>
    <property type="match status" value="1"/>
</dbReference>
<keyword evidence="9" id="KW-0479">Metal-binding</keyword>
<dbReference type="Gene3D" id="3.10.120.10">
    <property type="entry name" value="Cytochrome b5-like heme/steroid binding domain"/>
    <property type="match status" value="1"/>
</dbReference>
<dbReference type="InterPro" id="IPR008335">
    <property type="entry name" value="Mopterin_OxRdtase_euk"/>
</dbReference>
<dbReference type="InterPro" id="IPR000572">
    <property type="entry name" value="OxRdtase_Mopterin-bd_dom"/>
</dbReference>
<dbReference type="Proteomes" id="UP001178508">
    <property type="component" value="Chromosome 2"/>
</dbReference>
<comment type="pathway">
    <text evidence="4">Sulfur metabolism.</text>
</comment>
<organism evidence="17 18">
    <name type="scientific">Xyrichtys novacula</name>
    <name type="common">Pearly razorfish</name>
    <name type="synonym">Hemipteronotus novacula</name>
    <dbReference type="NCBI Taxonomy" id="13765"/>
    <lineage>
        <taxon>Eukaryota</taxon>
        <taxon>Metazoa</taxon>
        <taxon>Chordata</taxon>
        <taxon>Craniata</taxon>
        <taxon>Vertebrata</taxon>
        <taxon>Euteleostomi</taxon>
        <taxon>Actinopterygii</taxon>
        <taxon>Neopterygii</taxon>
        <taxon>Teleostei</taxon>
        <taxon>Neoteleostei</taxon>
        <taxon>Acanthomorphata</taxon>
        <taxon>Eupercaria</taxon>
        <taxon>Labriformes</taxon>
        <taxon>Labridae</taxon>
        <taxon>Xyrichtys</taxon>
    </lineage>
</organism>
<comment type="catalytic activity">
    <reaction evidence="14">
        <text>sulfite + O2 + H2O = sulfate + H2O2</text>
        <dbReference type="Rhea" id="RHEA:24600"/>
        <dbReference type="ChEBI" id="CHEBI:15377"/>
        <dbReference type="ChEBI" id="CHEBI:15379"/>
        <dbReference type="ChEBI" id="CHEBI:16189"/>
        <dbReference type="ChEBI" id="CHEBI:16240"/>
        <dbReference type="ChEBI" id="CHEBI:17359"/>
        <dbReference type="EC" id="1.8.3.1"/>
    </reaction>
    <physiologicalReaction direction="left-to-right" evidence="14">
        <dbReference type="Rhea" id="RHEA:24601"/>
    </physiologicalReaction>
</comment>
<evidence type="ECO:0000256" key="15">
    <source>
        <dbReference type="ARBA" id="ARBA00070338"/>
    </source>
</evidence>
<dbReference type="PRINTS" id="PR00407">
    <property type="entry name" value="EUMOPTERIN"/>
</dbReference>
<dbReference type="PANTHER" id="PTHR19372:SF7">
    <property type="entry name" value="SULFITE OXIDASE, MITOCHONDRIAL"/>
    <property type="match status" value="1"/>
</dbReference>
<dbReference type="EC" id="1.8.3.1" evidence="6"/>
<comment type="pathway">
    <text evidence="5">Energy metabolism; sulfur metabolism.</text>
</comment>
<protein>
    <recommendedName>
        <fullName evidence="15">Sulfite oxidase</fullName>
        <ecNumber evidence="6">1.8.3.1</ecNumber>
    </recommendedName>
</protein>
<dbReference type="InterPro" id="IPR036374">
    <property type="entry name" value="OxRdtase_Mopterin-bd_sf"/>
</dbReference>
<dbReference type="SUPFAM" id="SSF81296">
    <property type="entry name" value="E set domains"/>
    <property type="match status" value="1"/>
</dbReference>
<dbReference type="GO" id="GO:0043546">
    <property type="term" value="F:molybdopterin cofactor binding"/>
    <property type="evidence" value="ECO:0007669"/>
    <property type="project" value="TreeGrafter"/>
</dbReference>
<dbReference type="FunFam" id="3.10.120.10:FF:000007">
    <property type="entry name" value="Sulfite oxidase, mitochondrial"/>
    <property type="match status" value="1"/>
</dbReference>
<evidence type="ECO:0000256" key="5">
    <source>
        <dbReference type="ARBA" id="ARBA00004971"/>
    </source>
</evidence>
<dbReference type="InterPro" id="IPR036400">
    <property type="entry name" value="Cyt_B5-like_heme/steroid_sf"/>
</dbReference>